<gene>
    <name evidence="1" type="ORF">JOC47_001918</name>
</gene>
<dbReference type="NCBIfam" id="TIGR02436">
    <property type="entry name" value="four helix bundle protein"/>
    <property type="match status" value="1"/>
</dbReference>
<dbReference type="InterPro" id="IPR036583">
    <property type="entry name" value="23S_rRNA_IVS_sf"/>
</dbReference>
<protein>
    <submittedName>
        <fullName evidence="1">Four helix bundle protein</fullName>
    </submittedName>
</protein>
<dbReference type="EMBL" id="JAFBDQ010000009">
    <property type="protein sequence ID" value="MBM7557064.1"/>
    <property type="molecule type" value="Genomic_DNA"/>
</dbReference>
<evidence type="ECO:0000313" key="2">
    <source>
        <dbReference type="Proteomes" id="UP000774000"/>
    </source>
</evidence>
<comment type="caution">
    <text evidence="1">The sequence shown here is derived from an EMBL/GenBank/DDBJ whole genome shotgun (WGS) entry which is preliminary data.</text>
</comment>
<dbReference type="Gene3D" id="1.20.1440.60">
    <property type="entry name" value="23S rRNA-intervening sequence"/>
    <property type="match status" value="1"/>
</dbReference>
<proteinExistence type="predicted"/>
<dbReference type="Pfam" id="PF05635">
    <property type="entry name" value="23S_rRNA_IVP"/>
    <property type="match status" value="1"/>
</dbReference>
<organism evidence="1 2">
    <name type="scientific">Halanaerobacter jeridensis</name>
    <dbReference type="NCBI Taxonomy" id="706427"/>
    <lineage>
        <taxon>Bacteria</taxon>
        <taxon>Bacillati</taxon>
        <taxon>Bacillota</taxon>
        <taxon>Clostridia</taxon>
        <taxon>Halanaerobiales</taxon>
        <taxon>Halobacteroidaceae</taxon>
        <taxon>Halanaerobacter</taxon>
    </lineage>
</organism>
<dbReference type="PANTHER" id="PTHR38471">
    <property type="entry name" value="FOUR HELIX BUNDLE PROTEIN"/>
    <property type="match status" value="1"/>
</dbReference>
<dbReference type="PANTHER" id="PTHR38471:SF2">
    <property type="entry name" value="FOUR HELIX BUNDLE PROTEIN"/>
    <property type="match status" value="1"/>
</dbReference>
<keyword evidence="2" id="KW-1185">Reference proteome</keyword>
<dbReference type="SUPFAM" id="SSF158446">
    <property type="entry name" value="IVS-encoded protein-like"/>
    <property type="match status" value="1"/>
</dbReference>
<dbReference type="Proteomes" id="UP000774000">
    <property type="component" value="Unassembled WGS sequence"/>
</dbReference>
<accession>A0A939BR68</accession>
<dbReference type="NCBIfam" id="NF008911">
    <property type="entry name" value="PRK12275.1-2"/>
    <property type="match status" value="1"/>
</dbReference>
<evidence type="ECO:0000313" key="1">
    <source>
        <dbReference type="EMBL" id="MBM7557064.1"/>
    </source>
</evidence>
<reference evidence="1" key="1">
    <citation type="submission" date="2021-01" db="EMBL/GenBank/DDBJ databases">
        <title>Genomic Encyclopedia of Type Strains, Phase IV (KMG-IV): sequencing the most valuable type-strain genomes for metagenomic binning, comparative biology and taxonomic classification.</title>
        <authorList>
            <person name="Goeker M."/>
        </authorList>
    </citation>
    <scope>NUCLEOTIDE SEQUENCE</scope>
    <source>
        <strain evidence="1">DSM 23230</strain>
    </source>
</reference>
<dbReference type="InterPro" id="IPR012657">
    <property type="entry name" value="23S_rRNA-intervening_sequence"/>
</dbReference>
<dbReference type="CDD" id="cd16377">
    <property type="entry name" value="23S_rRNA_IVP_like"/>
    <property type="match status" value="1"/>
</dbReference>
<name>A0A939BR68_9FIRM</name>
<dbReference type="RefSeq" id="WP_204701833.1">
    <property type="nucleotide sequence ID" value="NZ_JAFBDQ010000009.1"/>
</dbReference>
<dbReference type="AlphaFoldDB" id="A0A939BR68"/>
<sequence>MKNHKELVVWQKAVDLVKIIYELTGDFPKSEEYGLSNQLRRAAVSVPSNIAEGAGRRSKKDFVWFLDIAMGSLSELETQLIIAKKLDYIDDIKSDKLVEIKKMLLGLIKAVKSS</sequence>